<dbReference type="Gene3D" id="1.10.287.130">
    <property type="match status" value="1"/>
</dbReference>
<evidence type="ECO:0000259" key="12">
    <source>
        <dbReference type="PROSITE" id="PS50113"/>
    </source>
</evidence>
<dbReference type="SUPFAM" id="SSF55874">
    <property type="entry name" value="ATPase domain of HSP90 chaperone/DNA topoisomerase II/histidine kinase"/>
    <property type="match status" value="1"/>
</dbReference>
<feature type="domain" description="PAC" evidence="12">
    <location>
        <begin position="500"/>
        <end position="552"/>
    </location>
</feature>
<dbReference type="PANTHER" id="PTHR43065">
    <property type="entry name" value="SENSOR HISTIDINE KINASE"/>
    <property type="match status" value="1"/>
</dbReference>
<keyword evidence="9" id="KW-0175">Coiled coil</keyword>
<gene>
    <name evidence="13" type="ORF">C4520_15365</name>
</gene>
<keyword evidence="3" id="KW-0597">Phosphoprotein</keyword>
<dbReference type="EMBL" id="QZKU01000107">
    <property type="protein sequence ID" value="RJP17980.1"/>
    <property type="molecule type" value="Genomic_DNA"/>
</dbReference>
<dbReference type="InterPro" id="IPR003594">
    <property type="entry name" value="HATPase_dom"/>
</dbReference>
<dbReference type="InterPro" id="IPR036890">
    <property type="entry name" value="HATPase_C_sf"/>
</dbReference>
<dbReference type="Gene3D" id="3.30.565.10">
    <property type="entry name" value="Histidine kinase-like ATPase, C-terminal domain"/>
    <property type="match status" value="1"/>
</dbReference>
<dbReference type="SMART" id="SM00086">
    <property type="entry name" value="PAC"/>
    <property type="match status" value="2"/>
</dbReference>
<name>A0A3A4NLE0_ABYX5</name>
<dbReference type="Pfam" id="PF08447">
    <property type="entry name" value="PAS_3"/>
    <property type="match status" value="1"/>
</dbReference>
<accession>A0A3A4NLE0</accession>
<comment type="catalytic activity">
    <reaction evidence="1">
        <text>ATP + protein L-histidine = ADP + protein N-phospho-L-histidine.</text>
        <dbReference type="EC" id="2.7.13.3"/>
    </reaction>
</comment>
<evidence type="ECO:0000259" key="11">
    <source>
        <dbReference type="PROSITE" id="PS50112"/>
    </source>
</evidence>
<dbReference type="InterPro" id="IPR035965">
    <property type="entry name" value="PAS-like_dom_sf"/>
</dbReference>
<dbReference type="Gene3D" id="2.10.70.100">
    <property type="match status" value="1"/>
</dbReference>
<evidence type="ECO:0000256" key="4">
    <source>
        <dbReference type="ARBA" id="ARBA00022679"/>
    </source>
</evidence>
<dbReference type="CDD" id="cd00130">
    <property type="entry name" value="PAS"/>
    <property type="match status" value="2"/>
</dbReference>
<evidence type="ECO:0000256" key="2">
    <source>
        <dbReference type="ARBA" id="ARBA00012438"/>
    </source>
</evidence>
<feature type="coiled-coil region" evidence="9">
    <location>
        <begin position="139"/>
        <end position="166"/>
    </location>
</feature>
<feature type="domain" description="PAC" evidence="12">
    <location>
        <begin position="354"/>
        <end position="408"/>
    </location>
</feature>
<dbReference type="Pfam" id="PF02518">
    <property type="entry name" value="HATPase_c"/>
    <property type="match status" value="1"/>
</dbReference>
<evidence type="ECO:0000313" key="13">
    <source>
        <dbReference type="EMBL" id="RJP17980.1"/>
    </source>
</evidence>
<evidence type="ECO:0000256" key="3">
    <source>
        <dbReference type="ARBA" id="ARBA00022553"/>
    </source>
</evidence>
<dbReference type="Proteomes" id="UP000265882">
    <property type="component" value="Unassembled WGS sequence"/>
</dbReference>
<evidence type="ECO:0000256" key="7">
    <source>
        <dbReference type="ARBA" id="ARBA00022840"/>
    </source>
</evidence>
<sequence>MKVQEKTEEELSQELEASFARIRKLESEMAEIATRFRSLFETMTEGFALHEIVCDDEGAPIDFRFLEVNPAFELITGLKRSEVIGKTMRELTYEFPKHLIEVVGSVALTGQPTHFENTFEDRSYDVFAYSPVHGQFAAIFRDITERKQMEERLQEIERNYEGLFHNKSAGIAHCKVVLNDLDEPVNYVHLEVNDTYEAVVGLRKEDVIGKTATQVVPDLSKAVIERVGRVALTGKDERFEVYLPSLKRWLDVNAYSSKKGYFTAIFYNITGRKKMEEALRESERNLAEGQRMGRMGSWQWNVNTRKLTWSDELFRIYGISPAVEPTLEELSKIVHPHDRESFVESIADLDRTGKSYSIDFRIIKDGSNRWIHSEGGATAFDETGKVLQLAGIVQDVTERKMTEEALKEARDEAENERHRLEAVMEALPVGLSIVNEHGRLTLHNSAFRNIWNGAKVGPLPPNFSFDEFHPYVAWWPDTGNRVQPQEWASARAARKGETVVGQVMEIRRFDGAIGFIIKSAAPIRDTTGKIIGAACVAQDITELRRIEDELRENEEKYREITKSLKKTVKEQVEQLRQVESLAAVGRMVSVVAHEIRNPLLNILLGAASLRNMMADNNEALEVLDEINYGADLLRTSVNDLLNYARPIRLENEMTGLGEIIQDALKEMRYKLENIDVEIRLEDEKRTLFLDRSKMKRALINIIQNAAEAMPAGGKLEIGSQTSTQGNLTLAISDTGQGMTAETVRNLFEPFYTTKATGTGLGLSISKKIIEAHSGKISIKSRPGKGTTVKISLPINGENKTEA</sequence>
<evidence type="ECO:0000313" key="14">
    <source>
        <dbReference type="Proteomes" id="UP000265882"/>
    </source>
</evidence>
<dbReference type="InterPro" id="IPR000014">
    <property type="entry name" value="PAS"/>
</dbReference>
<evidence type="ECO:0000256" key="8">
    <source>
        <dbReference type="ARBA" id="ARBA00023012"/>
    </source>
</evidence>
<dbReference type="CDD" id="cd18773">
    <property type="entry name" value="PDC1_HK_sensor"/>
    <property type="match status" value="1"/>
</dbReference>
<dbReference type="PRINTS" id="PR00344">
    <property type="entry name" value="BCTRLSENSOR"/>
</dbReference>
<protein>
    <recommendedName>
        <fullName evidence="2">histidine kinase</fullName>
        <ecNumber evidence="2">2.7.13.3</ecNumber>
    </recommendedName>
</protein>
<dbReference type="InterPro" id="IPR013655">
    <property type="entry name" value="PAS_fold_3"/>
</dbReference>
<keyword evidence="4" id="KW-0808">Transferase</keyword>
<dbReference type="SUPFAM" id="SSF47384">
    <property type="entry name" value="Homodimeric domain of signal transducing histidine kinase"/>
    <property type="match status" value="1"/>
</dbReference>
<reference evidence="13 14" key="1">
    <citation type="journal article" date="2017" name="ISME J.">
        <title>Energy and carbon metabolisms in a deep terrestrial subsurface fluid microbial community.</title>
        <authorList>
            <person name="Momper L."/>
            <person name="Jungbluth S.P."/>
            <person name="Lee M.D."/>
            <person name="Amend J.P."/>
        </authorList>
    </citation>
    <scope>NUCLEOTIDE SEQUENCE [LARGE SCALE GENOMIC DNA]</scope>
    <source>
        <strain evidence="13">SURF_5</strain>
    </source>
</reference>
<dbReference type="InterPro" id="IPR005467">
    <property type="entry name" value="His_kinase_dom"/>
</dbReference>
<dbReference type="SMART" id="SM00091">
    <property type="entry name" value="PAS"/>
    <property type="match status" value="4"/>
</dbReference>
<dbReference type="NCBIfam" id="TIGR00229">
    <property type="entry name" value="sensory_box"/>
    <property type="match status" value="3"/>
</dbReference>
<dbReference type="InterPro" id="IPR013656">
    <property type="entry name" value="PAS_4"/>
</dbReference>
<dbReference type="CDD" id="cd00082">
    <property type="entry name" value="HisKA"/>
    <property type="match status" value="1"/>
</dbReference>
<keyword evidence="6" id="KW-0418">Kinase</keyword>
<dbReference type="Pfam" id="PF00512">
    <property type="entry name" value="HisKA"/>
    <property type="match status" value="1"/>
</dbReference>
<keyword evidence="7" id="KW-0067">ATP-binding</keyword>
<dbReference type="Gene3D" id="3.30.450.20">
    <property type="entry name" value="PAS domain"/>
    <property type="match status" value="4"/>
</dbReference>
<feature type="domain" description="Histidine kinase" evidence="10">
    <location>
        <begin position="590"/>
        <end position="796"/>
    </location>
</feature>
<comment type="caution">
    <text evidence="13">The sequence shown here is derived from an EMBL/GenBank/DDBJ whole genome shotgun (WGS) entry which is preliminary data.</text>
</comment>
<proteinExistence type="predicted"/>
<feature type="coiled-coil region" evidence="9">
    <location>
        <begin position="396"/>
        <end position="426"/>
    </location>
</feature>
<dbReference type="InterPro" id="IPR004358">
    <property type="entry name" value="Sig_transdc_His_kin-like_C"/>
</dbReference>
<dbReference type="Pfam" id="PF08448">
    <property type="entry name" value="PAS_4"/>
    <property type="match status" value="1"/>
</dbReference>
<dbReference type="PROSITE" id="PS50113">
    <property type="entry name" value="PAC"/>
    <property type="match status" value="2"/>
</dbReference>
<dbReference type="SUPFAM" id="SSF55785">
    <property type="entry name" value="PYP-like sensor domain (PAS domain)"/>
    <property type="match status" value="4"/>
</dbReference>
<organism evidence="13 14">
    <name type="scientific">Abyssobacteria bacterium (strain SURF_5)</name>
    <dbReference type="NCBI Taxonomy" id="2093360"/>
    <lineage>
        <taxon>Bacteria</taxon>
        <taxon>Pseudomonadati</taxon>
        <taxon>Candidatus Hydrogenedentota</taxon>
        <taxon>Candidatus Abyssobacteria</taxon>
    </lineage>
</organism>
<evidence type="ECO:0000256" key="5">
    <source>
        <dbReference type="ARBA" id="ARBA00022741"/>
    </source>
</evidence>
<dbReference type="GO" id="GO:0000155">
    <property type="term" value="F:phosphorelay sensor kinase activity"/>
    <property type="evidence" value="ECO:0007669"/>
    <property type="project" value="InterPro"/>
</dbReference>
<dbReference type="Pfam" id="PF13188">
    <property type="entry name" value="PAS_8"/>
    <property type="match status" value="1"/>
</dbReference>
<evidence type="ECO:0000256" key="6">
    <source>
        <dbReference type="ARBA" id="ARBA00022777"/>
    </source>
</evidence>
<dbReference type="PROSITE" id="PS50112">
    <property type="entry name" value="PAS"/>
    <property type="match status" value="1"/>
</dbReference>
<evidence type="ECO:0000256" key="9">
    <source>
        <dbReference type="SAM" id="Coils"/>
    </source>
</evidence>
<dbReference type="InterPro" id="IPR036097">
    <property type="entry name" value="HisK_dim/P_sf"/>
</dbReference>
<dbReference type="PROSITE" id="PS50109">
    <property type="entry name" value="HIS_KIN"/>
    <property type="match status" value="1"/>
</dbReference>
<dbReference type="GO" id="GO:0005524">
    <property type="term" value="F:ATP binding"/>
    <property type="evidence" value="ECO:0007669"/>
    <property type="project" value="UniProtKB-KW"/>
</dbReference>
<dbReference type="InterPro" id="IPR003661">
    <property type="entry name" value="HisK_dim/P_dom"/>
</dbReference>
<dbReference type="AlphaFoldDB" id="A0A3A4NLE0"/>
<dbReference type="InterPro" id="IPR001610">
    <property type="entry name" value="PAC"/>
</dbReference>
<dbReference type="InterPro" id="IPR000700">
    <property type="entry name" value="PAS-assoc_C"/>
</dbReference>
<evidence type="ECO:0000259" key="10">
    <source>
        <dbReference type="PROSITE" id="PS50109"/>
    </source>
</evidence>
<dbReference type="EC" id="2.7.13.3" evidence="2"/>
<evidence type="ECO:0000256" key="1">
    <source>
        <dbReference type="ARBA" id="ARBA00000085"/>
    </source>
</evidence>
<keyword evidence="5" id="KW-0547">Nucleotide-binding</keyword>
<feature type="domain" description="PAS" evidence="11">
    <location>
        <begin position="55"/>
        <end position="95"/>
    </location>
</feature>
<dbReference type="SMART" id="SM00387">
    <property type="entry name" value="HATPase_c"/>
    <property type="match status" value="1"/>
</dbReference>
<feature type="coiled-coil region" evidence="9">
    <location>
        <begin position="536"/>
        <end position="570"/>
    </location>
</feature>
<dbReference type="SMART" id="SM00388">
    <property type="entry name" value="HisKA"/>
    <property type="match status" value="1"/>
</dbReference>
<dbReference type="PANTHER" id="PTHR43065:SF46">
    <property type="entry name" value="C4-DICARBOXYLATE TRANSPORT SENSOR PROTEIN DCTB"/>
    <property type="match status" value="1"/>
</dbReference>
<keyword evidence="8" id="KW-0902">Two-component regulatory system</keyword>